<dbReference type="EMBL" id="BK059091">
    <property type="protein sequence ID" value="DAE28933.1"/>
    <property type="molecule type" value="Genomic_DNA"/>
</dbReference>
<reference evidence="1" key="1">
    <citation type="journal article" date="2021" name="Proc. Natl. Acad. Sci. U.S.A.">
        <title>A Catalog of Tens of Thousands of Viruses from Human Metagenomes Reveals Hidden Associations with Chronic Diseases.</title>
        <authorList>
            <person name="Tisza M.J."/>
            <person name="Buck C.B."/>
        </authorList>
    </citation>
    <scope>NUCLEOTIDE SEQUENCE</scope>
    <source>
        <strain evidence="1">CtmTa7</strain>
    </source>
</reference>
<accession>A0A8S5RCZ3</accession>
<name>A0A8S5RCZ3_9VIRU</name>
<evidence type="ECO:0000313" key="1">
    <source>
        <dbReference type="EMBL" id="DAE28933.1"/>
    </source>
</evidence>
<proteinExistence type="predicted"/>
<organism evidence="1">
    <name type="scientific">virus sp. ctmTa7</name>
    <dbReference type="NCBI Taxonomy" id="2828255"/>
    <lineage>
        <taxon>Viruses</taxon>
    </lineage>
</organism>
<protein>
    <submittedName>
        <fullName evidence="1">Uncharacterized protein</fullName>
    </submittedName>
</protein>
<sequence>MMKRDLVDELYKTAYKRYREKYPNKDFASIPNFLNSLWFSIEGELNRNGYDAARKYAEEAELIVLR</sequence>